<dbReference type="SUPFAM" id="SSF52949">
    <property type="entry name" value="Macro domain-like"/>
    <property type="match status" value="1"/>
</dbReference>
<dbReference type="PANTHER" id="PTHR11106">
    <property type="entry name" value="GANGLIOSIDE INDUCED DIFFERENTIATION ASSOCIATED PROTEIN 2-RELATED"/>
    <property type="match status" value="1"/>
</dbReference>
<dbReference type="PROSITE" id="PS50802">
    <property type="entry name" value="OTU"/>
    <property type="match status" value="1"/>
</dbReference>
<dbReference type="SMART" id="SM00506">
    <property type="entry name" value="A1pp"/>
    <property type="match status" value="1"/>
</dbReference>
<gene>
    <name evidence="3" type="ORF">XAT740_LOCUS2205</name>
</gene>
<dbReference type="EMBL" id="CAJNOR010000074">
    <property type="protein sequence ID" value="CAF0785524.1"/>
    <property type="molecule type" value="Genomic_DNA"/>
</dbReference>
<feature type="domain" description="Macro" evidence="2">
    <location>
        <begin position="12"/>
        <end position="199"/>
    </location>
</feature>
<reference evidence="3" key="1">
    <citation type="submission" date="2021-02" db="EMBL/GenBank/DDBJ databases">
        <authorList>
            <person name="Nowell W R."/>
        </authorList>
    </citation>
    <scope>NUCLEOTIDE SEQUENCE</scope>
</reference>
<name>A0A813RTU6_ADIRI</name>
<dbReference type="Pfam" id="PF01661">
    <property type="entry name" value="Macro"/>
    <property type="match status" value="1"/>
</dbReference>
<protein>
    <recommendedName>
        <fullName evidence="5">OTU domain-containing protein</fullName>
    </recommendedName>
</protein>
<proteinExistence type="predicted"/>
<evidence type="ECO:0000259" key="1">
    <source>
        <dbReference type="PROSITE" id="PS50802"/>
    </source>
</evidence>
<dbReference type="InterPro" id="IPR002589">
    <property type="entry name" value="Macro_dom"/>
</dbReference>
<evidence type="ECO:0000313" key="3">
    <source>
        <dbReference type="EMBL" id="CAF0785524.1"/>
    </source>
</evidence>
<sequence length="499" mass="56291">MSGVIIENPDENTAVFTFANGSLKVTVRRGDLSREACDAIVNPTNVTMLHNGGLDTQIHKTLGSYFTDQVVAVNKKYGHSACPIGQSRIFIAKFNREESSPSFVINTVGPFYKSEEAQQSTFHLQSCYYTSLAIANLYSLSSIAYPAISCGAYRFPLSDAAKIGIHAVRDFSHQVRDIRFILFDKPVFDVFVQEWTNYCQTINREANIDVDIEHTSTPPPTPPASSTVRHCILCKRKSVEHDQLYLCRDCLGLTRSVAFSKLLQQLRSAADISFKQLQDECVKLKPILSLYSLVYTPVEAFHQSIHPRDQVAEYFLQCHCDKQFRDHHMPVSIIGDGNCFYNSFVKLSGASAAFETSTITPVELRARNIIELVLNRYKYEDQHRSLSEILDPFEPYVTKEMVRDGTYVGVWDFLSIATVLSVNIITVYPNVNGNSDLNYMKLNAHEFKPLLDVSSDQSRSTFQTVKILFSNCNKPLKSTSSSNKGWTPNHFVPLLSIFY</sequence>
<dbReference type="InterPro" id="IPR043472">
    <property type="entry name" value="Macro_dom-like"/>
</dbReference>
<dbReference type="PROSITE" id="PS51154">
    <property type="entry name" value="MACRO"/>
    <property type="match status" value="1"/>
</dbReference>
<evidence type="ECO:0000259" key="2">
    <source>
        <dbReference type="PROSITE" id="PS51154"/>
    </source>
</evidence>
<evidence type="ECO:0000313" key="4">
    <source>
        <dbReference type="Proteomes" id="UP000663828"/>
    </source>
</evidence>
<dbReference type="Gene3D" id="3.90.70.80">
    <property type="match status" value="1"/>
</dbReference>
<dbReference type="AlphaFoldDB" id="A0A813RTU6"/>
<accession>A0A813RTU6</accession>
<dbReference type="PANTHER" id="PTHR11106:SF27">
    <property type="entry name" value="MACRO DOMAIN-CONTAINING PROTEIN"/>
    <property type="match status" value="1"/>
</dbReference>
<dbReference type="Proteomes" id="UP000663828">
    <property type="component" value="Unassembled WGS sequence"/>
</dbReference>
<feature type="domain" description="OTU" evidence="1">
    <location>
        <begin position="328"/>
        <end position="453"/>
    </location>
</feature>
<evidence type="ECO:0008006" key="5">
    <source>
        <dbReference type="Google" id="ProtNLM"/>
    </source>
</evidence>
<dbReference type="InterPro" id="IPR003323">
    <property type="entry name" value="OTU_dom"/>
</dbReference>
<organism evidence="3 4">
    <name type="scientific">Adineta ricciae</name>
    <name type="common">Rotifer</name>
    <dbReference type="NCBI Taxonomy" id="249248"/>
    <lineage>
        <taxon>Eukaryota</taxon>
        <taxon>Metazoa</taxon>
        <taxon>Spiralia</taxon>
        <taxon>Gnathifera</taxon>
        <taxon>Rotifera</taxon>
        <taxon>Eurotatoria</taxon>
        <taxon>Bdelloidea</taxon>
        <taxon>Adinetida</taxon>
        <taxon>Adinetidae</taxon>
        <taxon>Adineta</taxon>
    </lineage>
</organism>
<keyword evidence="4" id="KW-1185">Reference proteome</keyword>
<comment type="caution">
    <text evidence="3">The sequence shown here is derived from an EMBL/GenBank/DDBJ whole genome shotgun (WGS) entry which is preliminary data.</text>
</comment>
<dbReference type="Gene3D" id="3.40.220.10">
    <property type="entry name" value="Leucine Aminopeptidase, subunit E, domain 1"/>
    <property type="match status" value="1"/>
</dbReference>